<dbReference type="Proteomes" id="UP000694621">
    <property type="component" value="Unplaced"/>
</dbReference>
<dbReference type="Gene3D" id="1.10.840.10">
    <property type="entry name" value="Ras guanine-nucleotide exchange factors catalytic domain"/>
    <property type="match status" value="1"/>
</dbReference>
<dbReference type="InterPro" id="IPR000219">
    <property type="entry name" value="DH_dom"/>
</dbReference>
<feature type="domain" description="PH" evidence="6">
    <location>
        <begin position="464"/>
        <end position="580"/>
    </location>
</feature>
<evidence type="ECO:0000256" key="1">
    <source>
        <dbReference type="ARBA" id="ARBA00022658"/>
    </source>
</evidence>
<sequence length="1078" mass="123299">MQKGIRLNDGHVTYLGLLAKKDGTRRGCLSKKSSDNTKWHTKWFALLQNMLFYFESESSSRPSGLYLLEGCVCDRSPSPKPSLSAKECLEKQYYFTVSFNHENQKALELRTEDVKDCDEWVAAITHASYRNLATEHETLMQKYLHLLQIVETEKTVAKQLRQQIEDGEIEIERLKSEVTSNNEKIQTNPTAAPSEDDSEIKKIKKVQSFLRGWMCRRKWKTIIQDYIRSPHAESMRKRNQVVFSMLEAEAEYVQQLHILVNNFLRPLRMAASSKKPPITHDDVSSIFLNSETIMFLHQIFYQGLKARIASWPTLVLADLFDILLPMLNIYQEFVRNHQYSLQILAHCKQNRDFDKLLKQYEAKPDCEERTLETFLTYPMFQIPRYILTLHELLAHTPHEHVERNSLEYAKSKLEELSRIMHDEVSETENIRKNLAIERMIVEGCEILLDTSQTFVRQGSLIQVPMSEKGKITRGRLGSLSLKKEGERQCFLFSKHLIICTRGSGGKLHLTKNGVVSLIDCTLIEDPESTDDEYKSGQDMEHLDFKIVVEPKDSQSFTVILVASSRQEKSAWTSDISQVVDNVQCCITSDNPSFCFMFRSDASLYCDDVDIRFSKMMNSCKVLQIRYASVERLLERLTDLRFLSIDFLNTFLHSYRVFTTADVVLDKLIAIYKRPISAIPARSLELFFASSQNNKLLYGEPPKSPRASRKFSSPPPLAIAKTSSPNRRRKLSLNIPIITGGKALDLAALSCSSNGYASMYSAMSPFSKTTLDINKLYVSSPISKFSLFSYNNGMVMSSCRELDNNRSALSAASAFAIATAGANEGTPTKEKNGDKEFVIRRAATNRVLNVLRHWVSKHSQDFETNVELKMKVISFLEEVMHDPELLTQERKAAANIIRTLTQEDPGDNQITLEEVLQMAESGKAEPFENHSALEIAEQLTLLDHLVFKVIPYEEFFGQGWMKNDKNEKTPYIMKTTKHFNDISNLIASEILRCDDVNTRVAVMEKWVAVADICRCLHNYNAVLEITSSLNRSSIFRLKKTWLKVSKQTKTVIDKLQKLVSSEGRFKNLREALKKLPVST</sequence>
<keyword evidence="1 3" id="KW-0344">Guanine-nucleotide releasing factor</keyword>
<proteinExistence type="predicted"/>
<dbReference type="PROSITE" id="PS50009">
    <property type="entry name" value="RASGEF_CAT"/>
    <property type="match status" value="1"/>
</dbReference>
<evidence type="ECO:0000259" key="8">
    <source>
        <dbReference type="PROSITE" id="PS50010"/>
    </source>
</evidence>
<keyword evidence="2" id="KW-0677">Repeat</keyword>
<reference evidence="10" key="1">
    <citation type="submission" date="2025-08" db="UniProtKB">
        <authorList>
            <consortium name="Ensembl"/>
        </authorList>
    </citation>
    <scope>IDENTIFICATION</scope>
</reference>
<dbReference type="SMART" id="SM00147">
    <property type="entry name" value="RasGEF"/>
    <property type="match status" value="1"/>
</dbReference>
<dbReference type="Pfam" id="PF00621">
    <property type="entry name" value="RhoGEF"/>
    <property type="match status" value="1"/>
</dbReference>
<dbReference type="InterPro" id="IPR000651">
    <property type="entry name" value="Ras-like_Gua-exchang_fac_N"/>
</dbReference>
<dbReference type="SUPFAM" id="SSF50729">
    <property type="entry name" value="PH domain-like"/>
    <property type="match status" value="2"/>
</dbReference>
<evidence type="ECO:0000259" key="6">
    <source>
        <dbReference type="PROSITE" id="PS50003"/>
    </source>
</evidence>
<dbReference type="CDD" id="cd06224">
    <property type="entry name" value="REM"/>
    <property type="match status" value="1"/>
</dbReference>
<dbReference type="InterPro" id="IPR036964">
    <property type="entry name" value="RASGEF_cat_dom_sf"/>
</dbReference>
<dbReference type="PROSITE" id="PS50096">
    <property type="entry name" value="IQ"/>
    <property type="match status" value="1"/>
</dbReference>
<evidence type="ECO:0000313" key="11">
    <source>
        <dbReference type="Proteomes" id="UP000694621"/>
    </source>
</evidence>
<dbReference type="PANTHER" id="PTHR23113">
    <property type="entry name" value="GUANINE NUCLEOTIDE EXCHANGE FACTOR"/>
    <property type="match status" value="1"/>
</dbReference>
<dbReference type="GO" id="GO:0005085">
    <property type="term" value="F:guanyl-nucleotide exchange factor activity"/>
    <property type="evidence" value="ECO:0007669"/>
    <property type="project" value="UniProtKB-KW"/>
</dbReference>
<dbReference type="InterPro" id="IPR001849">
    <property type="entry name" value="PH_domain"/>
</dbReference>
<dbReference type="InterPro" id="IPR001895">
    <property type="entry name" value="RASGEF_cat_dom"/>
</dbReference>
<dbReference type="PROSITE" id="PS50010">
    <property type="entry name" value="DH_2"/>
    <property type="match status" value="1"/>
</dbReference>
<dbReference type="PANTHER" id="PTHR23113:SF193">
    <property type="entry name" value="RAS-SPECIFIC GUANINE NUCLEOTIDE-RELEASING FACTOR 1"/>
    <property type="match status" value="1"/>
</dbReference>
<dbReference type="SMART" id="SM00229">
    <property type="entry name" value="RasGEFN"/>
    <property type="match status" value="2"/>
</dbReference>
<dbReference type="AlphaFoldDB" id="A0A8B9KLX8"/>
<dbReference type="InterPro" id="IPR035899">
    <property type="entry name" value="DBL_dom_sf"/>
</dbReference>
<dbReference type="Pfam" id="PF00169">
    <property type="entry name" value="PH"/>
    <property type="match status" value="2"/>
</dbReference>
<dbReference type="PROSITE" id="PS00741">
    <property type="entry name" value="DH_1"/>
    <property type="match status" value="1"/>
</dbReference>
<dbReference type="Gene3D" id="1.20.870.10">
    <property type="entry name" value="Son of sevenless (SoS) protein Chain: S domain 1"/>
    <property type="match status" value="2"/>
</dbReference>
<dbReference type="Pfam" id="PF00617">
    <property type="entry name" value="RasGEF"/>
    <property type="match status" value="1"/>
</dbReference>
<protein>
    <submittedName>
        <fullName evidence="10">Ras protein specific guanine nucleotide releasing factor 1</fullName>
    </submittedName>
</protein>
<evidence type="ECO:0000256" key="5">
    <source>
        <dbReference type="SAM" id="MobiDB-lite"/>
    </source>
</evidence>
<dbReference type="CDD" id="cd00160">
    <property type="entry name" value="RhoGEF"/>
    <property type="match status" value="1"/>
</dbReference>
<feature type="domain" description="N-terminal Ras-GEF" evidence="9">
    <location>
        <begin position="620"/>
        <end position="735"/>
    </location>
</feature>
<dbReference type="PROSITE" id="PS50212">
    <property type="entry name" value="RASGEF_NTER"/>
    <property type="match status" value="1"/>
</dbReference>
<dbReference type="SUPFAM" id="SSF48065">
    <property type="entry name" value="DBL homology domain (DH-domain)"/>
    <property type="match status" value="1"/>
</dbReference>
<dbReference type="InterPro" id="IPR001331">
    <property type="entry name" value="GDS_CDC24_CS"/>
</dbReference>
<dbReference type="InterPro" id="IPR008937">
    <property type="entry name" value="Ras-like_GEF"/>
</dbReference>
<dbReference type="FunFam" id="1.20.870.10:FF:000006">
    <property type="entry name" value="ras-specific guanine nucleotide-releasing factor 1 isoform X1"/>
    <property type="match status" value="1"/>
</dbReference>
<dbReference type="FunFam" id="1.20.870.10:FF:000004">
    <property type="entry name" value="Ras-specific guanine nucleotide-releasing factor 1 isoform 2"/>
    <property type="match status" value="1"/>
</dbReference>
<dbReference type="InterPro" id="IPR023578">
    <property type="entry name" value="Ras_GEF_dom_sf"/>
</dbReference>
<dbReference type="SMART" id="SM00325">
    <property type="entry name" value="RhoGEF"/>
    <property type="match status" value="1"/>
</dbReference>
<dbReference type="Gene3D" id="2.30.29.30">
    <property type="entry name" value="Pleckstrin-homology domain (PH domain)/Phosphotyrosine-binding domain (PTB)"/>
    <property type="match status" value="2"/>
</dbReference>
<feature type="domain" description="Ras-GEF" evidence="7">
    <location>
        <begin position="930"/>
        <end position="1078"/>
    </location>
</feature>
<evidence type="ECO:0000259" key="9">
    <source>
        <dbReference type="PROSITE" id="PS50212"/>
    </source>
</evidence>
<dbReference type="Gene3D" id="1.20.900.10">
    <property type="entry name" value="Dbl homology (DH) domain"/>
    <property type="match status" value="1"/>
</dbReference>
<feature type="coiled-coil region" evidence="4">
    <location>
        <begin position="150"/>
        <end position="184"/>
    </location>
</feature>
<dbReference type="GO" id="GO:0005886">
    <property type="term" value="C:plasma membrane"/>
    <property type="evidence" value="ECO:0007669"/>
    <property type="project" value="TreeGrafter"/>
</dbReference>
<accession>A0A8B9KLX8</accession>
<evidence type="ECO:0000256" key="3">
    <source>
        <dbReference type="PROSITE-ProRule" id="PRU00168"/>
    </source>
</evidence>
<dbReference type="GO" id="GO:0007265">
    <property type="term" value="P:Ras protein signal transduction"/>
    <property type="evidence" value="ECO:0007669"/>
    <property type="project" value="TreeGrafter"/>
</dbReference>
<dbReference type="FunFam" id="1.20.900.10:FF:000005">
    <property type="entry name" value="Ras-specific guanine nucleotide-releasing factor 1 isoform 2"/>
    <property type="match status" value="1"/>
</dbReference>
<feature type="region of interest" description="Disordered" evidence="5">
    <location>
        <begin position="698"/>
        <end position="718"/>
    </location>
</feature>
<dbReference type="SUPFAM" id="SSF48366">
    <property type="entry name" value="Ras GEF"/>
    <property type="match status" value="1"/>
</dbReference>
<name>A0A8B9KLX8_ASTMX</name>
<feature type="domain" description="DH" evidence="8">
    <location>
        <begin position="237"/>
        <end position="423"/>
    </location>
</feature>
<evidence type="ECO:0000256" key="2">
    <source>
        <dbReference type="ARBA" id="ARBA00022737"/>
    </source>
</evidence>
<dbReference type="InterPro" id="IPR011993">
    <property type="entry name" value="PH-like_dom_sf"/>
</dbReference>
<dbReference type="CDD" id="cd13261">
    <property type="entry name" value="PH_RasGRF1_2"/>
    <property type="match status" value="1"/>
</dbReference>
<feature type="domain" description="PH" evidence="6">
    <location>
        <begin position="22"/>
        <end position="129"/>
    </location>
</feature>
<organism evidence="10 11">
    <name type="scientific">Astyanax mexicanus</name>
    <name type="common">Blind cave fish</name>
    <name type="synonym">Astyanax fasciatus mexicanus</name>
    <dbReference type="NCBI Taxonomy" id="7994"/>
    <lineage>
        <taxon>Eukaryota</taxon>
        <taxon>Metazoa</taxon>
        <taxon>Chordata</taxon>
        <taxon>Craniata</taxon>
        <taxon>Vertebrata</taxon>
        <taxon>Euteleostomi</taxon>
        <taxon>Actinopterygii</taxon>
        <taxon>Neopterygii</taxon>
        <taxon>Teleostei</taxon>
        <taxon>Ostariophysi</taxon>
        <taxon>Characiformes</taxon>
        <taxon>Characoidei</taxon>
        <taxon>Acestrorhamphidae</taxon>
        <taxon>Acestrorhamphinae</taxon>
        <taxon>Astyanax</taxon>
    </lineage>
</organism>
<dbReference type="Ensembl" id="ENSAMXT00005043005.1">
    <property type="protein sequence ID" value="ENSAMXP00005039497.1"/>
    <property type="gene ID" value="ENSAMXG00005016382.1"/>
</dbReference>
<dbReference type="Pfam" id="PF00618">
    <property type="entry name" value="RasGEF_N"/>
    <property type="match status" value="1"/>
</dbReference>
<evidence type="ECO:0000313" key="10">
    <source>
        <dbReference type="Ensembl" id="ENSAMXP00005039497.1"/>
    </source>
</evidence>
<evidence type="ECO:0000256" key="4">
    <source>
        <dbReference type="SAM" id="Coils"/>
    </source>
</evidence>
<dbReference type="PROSITE" id="PS50003">
    <property type="entry name" value="PH_DOMAIN"/>
    <property type="match status" value="2"/>
</dbReference>
<evidence type="ECO:0000259" key="7">
    <source>
        <dbReference type="PROSITE" id="PS50009"/>
    </source>
</evidence>
<dbReference type="SMART" id="SM00233">
    <property type="entry name" value="PH"/>
    <property type="match status" value="2"/>
</dbReference>
<keyword evidence="4" id="KW-0175">Coiled coil</keyword>
<dbReference type="FunFam" id="2.30.29.30:FF:000176">
    <property type="entry name" value="ras-specific guanine nucleotide-releasing factor 1 isoform X2"/>
    <property type="match status" value="1"/>
</dbReference>